<sequence length="248" mass="28189">MDYKIISLPIAESVGDLSQMTYVRNIGQGYTRNKYTRNNYIWYIDGPEKNIIVDTAGKAEALEKHNYPSKQINKPEEALEKVFLEPEDVDVVILTQAHFDHLQYAKKFPNAEFIIQEDELRTAKNPHPVFASIYEPIQPVLDEINFSVVEGNKEIVEGVSVMKSPGHTEGGQSVIVETEKGDAIITGLCVIDENFYPPEEVQQFLPVVPPAIHIDLKQAYDSMIEIKEKADIIVPLHEHKYTEIERIP</sequence>
<comment type="caution">
    <text evidence="7">The sequence shown here is derived from an EMBL/GenBank/DDBJ whole genome shotgun (WGS) entry which is preliminary data.</text>
</comment>
<dbReference type="PANTHER" id="PTHR42978">
    <property type="entry name" value="QUORUM-QUENCHING LACTONASE YTNP-RELATED-RELATED"/>
    <property type="match status" value="1"/>
</dbReference>
<dbReference type="SUPFAM" id="SSF56281">
    <property type="entry name" value="Metallo-hydrolase/oxidoreductase"/>
    <property type="match status" value="1"/>
</dbReference>
<accession>A0A133V0S3</accession>
<evidence type="ECO:0000256" key="3">
    <source>
        <dbReference type="ARBA" id="ARBA00022723"/>
    </source>
</evidence>
<dbReference type="Proteomes" id="UP000070341">
    <property type="component" value="Unassembled WGS sequence"/>
</dbReference>
<evidence type="ECO:0000259" key="6">
    <source>
        <dbReference type="SMART" id="SM00849"/>
    </source>
</evidence>
<dbReference type="InterPro" id="IPR051013">
    <property type="entry name" value="MBL_superfamily_lactonases"/>
</dbReference>
<dbReference type="InterPro" id="IPR001279">
    <property type="entry name" value="Metallo-B-lactamas"/>
</dbReference>
<organism evidence="7 8">
    <name type="scientific">candidate division MSBL1 archaeon SCGC-AAA259M10</name>
    <dbReference type="NCBI Taxonomy" id="1698270"/>
    <lineage>
        <taxon>Archaea</taxon>
        <taxon>Methanobacteriati</taxon>
        <taxon>Methanobacteriota</taxon>
        <taxon>candidate division MSBL1</taxon>
    </lineage>
</organism>
<dbReference type="InterPro" id="IPR036866">
    <property type="entry name" value="RibonucZ/Hydroxyglut_hydro"/>
</dbReference>
<dbReference type="CDD" id="cd07729">
    <property type="entry name" value="AHL_lactonase_MBL-fold"/>
    <property type="match status" value="1"/>
</dbReference>
<dbReference type="EMBL" id="LHXU01000022">
    <property type="protein sequence ID" value="KXB00038.1"/>
    <property type="molecule type" value="Genomic_DNA"/>
</dbReference>
<name>A0A133V0S3_9EURY</name>
<dbReference type="AlphaFoldDB" id="A0A133V0S3"/>
<evidence type="ECO:0000313" key="7">
    <source>
        <dbReference type="EMBL" id="KXB00038.1"/>
    </source>
</evidence>
<reference evidence="7 8" key="1">
    <citation type="journal article" date="2016" name="Sci. Rep.">
        <title>Metabolic traits of an uncultured archaeal lineage -MSBL1- from brine pools of the Red Sea.</title>
        <authorList>
            <person name="Mwirichia R."/>
            <person name="Alam I."/>
            <person name="Rashid M."/>
            <person name="Vinu M."/>
            <person name="Ba-Alawi W."/>
            <person name="Anthony Kamau A."/>
            <person name="Kamanda Ngugi D."/>
            <person name="Goker M."/>
            <person name="Klenk H.P."/>
            <person name="Bajic V."/>
            <person name="Stingl U."/>
        </authorList>
    </citation>
    <scope>NUCLEOTIDE SEQUENCE [LARGE SCALE GENOMIC DNA]</scope>
    <source>
        <strain evidence="7">SCGC-AAA259M10</strain>
    </source>
</reference>
<protein>
    <recommendedName>
        <fullName evidence="6">Metallo-beta-lactamase domain-containing protein</fullName>
    </recommendedName>
</protein>
<dbReference type="Gene3D" id="3.60.15.10">
    <property type="entry name" value="Ribonuclease Z/Hydroxyacylglutathione hydrolase-like"/>
    <property type="match status" value="1"/>
</dbReference>
<evidence type="ECO:0000256" key="5">
    <source>
        <dbReference type="ARBA" id="ARBA00022833"/>
    </source>
</evidence>
<keyword evidence="8" id="KW-1185">Reference proteome</keyword>
<evidence type="ECO:0000256" key="2">
    <source>
        <dbReference type="ARBA" id="ARBA00007749"/>
    </source>
</evidence>
<evidence type="ECO:0000256" key="4">
    <source>
        <dbReference type="ARBA" id="ARBA00022801"/>
    </source>
</evidence>
<keyword evidence="5" id="KW-0862">Zinc</keyword>
<evidence type="ECO:0000313" key="8">
    <source>
        <dbReference type="Proteomes" id="UP000070341"/>
    </source>
</evidence>
<evidence type="ECO:0000256" key="1">
    <source>
        <dbReference type="ARBA" id="ARBA00001947"/>
    </source>
</evidence>
<comment type="similarity">
    <text evidence="2">Belongs to the metallo-beta-lactamase superfamily.</text>
</comment>
<dbReference type="SMART" id="SM00849">
    <property type="entry name" value="Lactamase_B"/>
    <property type="match status" value="1"/>
</dbReference>
<comment type="cofactor">
    <cofactor evidence="1">
        <name>Zn(2+)</name>
        <dbReference type="ChEBI" id="CHEBI:29105"/>
    </cofactor>
</comment>
<proteinExistence type="inferred from homology"/>
<dbReference type="Pfam" id="PF00753">
    <property type="entry name" value="Lactamase_B"/>
    <property type="match status" value="1"/>
</dbReference>
<keyword evidence="3" id="KW-0479">Metal-binding</keyword>
<dbReference type="GO" id="GO:0046872">
    <property type="term" value="F:metal ion binding"/>
    <property type="evidence" value="ECO:0007669"/>
    <property type="project" value="UniProtKB-KW"/>
</dbReference>
<dbReference type="GO" id="GO:0016787">
    <property type="term" value="F:hydrolase activity"/>
    <property type="evidence" value="ECO:0007669"/>
    <property type="project" value="UniProtKB-KW"/>
</dbReference>
<dbReference type="PANTHER" id="PTHR42978:SF7">
    <property type="entry name" value="METALLO-HYDROLASE RV2300C-RELATED"/>
    <property type="match status" value="1"/>
</dbReference>
<feature type="domain" description="Metallo-beta-lactamase" evidence="6">
    <location>
        <begin position="38"/>
        <end position="237"/>
    </location>
</feature>
<gene>
    <name evidence="7" type="ORF">AKJ40_02005</name>
</gene>
<keyword evidence="4" id="KW-0378">Hydrolase</keyword>